<dbReference type="AlphaFoldDB" id="A0AAW5DY38"/>
<dbReference type="GO" id="GO:0016887">
    <property type="term" value="F:ATP hydrolysis activity"/>
    <property type="evidence" value="ECO:0007669"/>
    <property type="project" value="InterPro"/>
</dbReference>
<name>A0AAW5DY38_9BACI</name>
<dbReference type="Pfam" id="PF17862">
    <property type="entry name" value="AAA_lid_3"/>
    <property type="match status" value="1"/>
</dbReference>
<dbReference type="InterPro" id="IPR052381">
    <property type="entry name" value="AAA_domain_protein"/>
</dbReference>
<dbReference type="InterPro" id="IPR041569">
    <property type="entry name" value="AAA_lid_3"/>
</dbReference>
<keyword evidence="1" id="KW-0547">Nucleotide-binding</keyword>
<evidence type="ECO:0000256" key="4">
    <source>
        <dbReference type="ARBA" id="ARBA00040480"/>
    </source>
</evidence>
<dbReference type="SUPFAM" id="SSF52540">
    <property type="entry name" value="P-loop containing nucleoside triphosphate hydrolases"/>
    <property type="match status" value="1"/>
</dbReference>
<proteinExistence type="inferred from homology"/>
<sequence length="498" mass="56534">MTIQNLKNQIQLYMDAQYPMIYLNTFEETKVDEIISKTVQTENILEWNASNGFIDFKTKVSLFQNYLGLEETLISFLRSNEGEQTVLVLKDVHHFINEPKIISMLKELATRIYNGSGNTVFLVSPVLKIPVELEKYISVFELEALETAEIKETIEKFIETYEIEPLEEDKLDVFSNAFKGLTEFEIINILSLAYSLEGQLNRRTLSLIIDEKFQVVKKSGIIEMVQLKEEFSDIGGLSNLKNWLEKKATIFQNIKKAQEYGVDLPKGVLIVGMPGCGKSLTAKAAAQLFNVPLLRLDMGRLLGQYVGESEANMRKAIKLTEAISPCVLWIDEVEKAFAGINGLGGGGEVSTRLFGNFLTWMQEKTSPTFVIATANDIINLPPELLRKGRFDEIFFVDFPNEKERETIFQIHLKRRRQQDLHNINIQTLVSKTKGYSGADIEGVVIEGIENAFCNKASSVKTQDLEEVIKKTRSLSEVLKDRIDAMNQKLKHYNFKSAN</sequence>
<dbReference type="EMBL" id="JAKTTI010000002">
    <property type="protein sequence ID" value="MCH1624224.1"/>
    <property type="molecule type" value="Genomic_DNA"/>
</dbReference>
<dbReference type="GO" id="GO:0005524">
    <property type="term" value="F:ATP binding"/>
    <property type="evidence" value="ECO:0007669"/>
    <property type="project" value="UniProtKB-KW"/>
</dbReference>
<dbReference type="SMART" id="SM00382">
    <property type="entry name" value="AAA"/>
    <property type="match status" value="1"/>
</dbReference>
<keyword evidence="7" id="KW-1185">Reference proteome</keyword>
<dbReference type="Pfam" id="PF00004">
    <property type="entry name" value="AAA"/>
    <property type="match status" value="1"/>
</dbReference>
<evidence type="ECO:0000256" key="3">
    <source>
        <dbReference type="ARBA" id="ARBA00038088"/>
    </source>
</evidence>
<dbReference type="Gene3D" id="1.10.8.60">
    <property type="match status" value="1"/>
</dbReference>
<dbReference type="Proteomes" id="UP001431131">
    <property type="component" value="Unassembled WGS sequence"/>
</dbReference>
<dbReference type="PANTHER" id="PTHR42960:SF1">
    <property type="entry name" value="YCF46 PROTEIN"/>
    <property type="match status" value="1"/>
</dbReference>
<dbReference type="InterPro" id="IPR003959">
    <property type="entry name" value="ATPase_AAA_core"/>
</dbReference>
<evidence type="ECO:0000256" key="1">
    <source>
        <dbReference type="ARBA" id="ARBA00022741"/>
    </source>
</evidence>
<dbReference type="InterPro" id="IPR027417">
    <property type="entry name" value="P-loop_NTPase"/>
</dbReference>
<evidence type="ECO:0000313" key="6">
    <source>
        <dbReference type="EMBL" id="MCH1624224.1"/>
    </source>
</evidence>
<comment type="similarity">
    <text evidence="3">Belongs to the AAA ATPase family. Highly divergent.</text>
</comment>
<gene>
    <name evidence="6" type="ORF">MJG50_02695</name>
</gene>
<organism evidence="6 7">
    <name type="scientific">Fredinandcohnia quinoae</name>
    <dbReference type="NCBI Taxonomy" id="2918902"/>
    <lineage>
        <taxon>Bacteria</taxon>
        <taxon>Bacillati</taxon>
        <taxon>Bacillota</taxon>
        <taxon>Bacilli</taxon>
        <taxon>Bacillales</taxon>
        <taxon>Bacillaceae</taxon>
        <taxon>Fredinandcohnia</taxon>
    </lineage>
</organism>
<evidence type="ECO:0000313" key="7">
    <source>
        <dbReference type="Proteomes" id="UP001431131"/>
    </source>
</evidence>
<evidence type="ECO:0000259" key="5">
    <source>
        <dbReference type="SMART" id="SM00382"/>
    </source>
</evidence>
<evidence type="ECO:0000256" key="2">
    <source>
        <dbReference type="ARBA" id="ARBA00022840"/>
    </source>
</evidence>
<dbReference type="PANTHER" id="PTHR42960">
    <property type="entry name" value="YCF46 PROTEIN"/>
    <property type="match status" value="1"/>
</dbReference>
<dbReference type="RefSeq" id="WP_240252473.1">
    <property type="nucleotide sequence ID" value="NZ_JAKTTI010000002.1"/>
</dbReference>
<keyword evidence="2" id="KW-0067">ATP-binding</keyword>
<accession>A0AAW5DY38</accession>
<feature type="domain" description="AAA+ ATPase" evidence="5">
    <location>
        <begin position="264"/>
        <end position="400"/>
    </location>
</feature>
<reference evidence="6" key="1">
    <citation type="submission" date="2022-02" db="EMBL/GenBank/DDBJ databases">
        <title>Fredinandcohnia quinoae sp. nov. isolated from Chenopodium quinoa seeds.</title>
        <authorList>
            <person name="Saati-Santamaria Z."/>
            <person name="Flores-Felix J.D."/>
            <person name="Igual J.M."/>
            <person name="Velazquez E."/>
            <person name="Garcia-Fraile P."/>
            <person name="Martinez-Molina E."/>
        </authorList>
    </citation>
    <scope>NUCLEOTIDE SEQUENCE</scope>
    <source>
        <strain evidence="6">SECRCQ15</strain>
    </source>
</reference>
<comment type="caution">
    <text evidence="6">The sequence shown here is derived from an EMBL/GenBank/DDBJ whole genome shotgun (WGS) entry which is preliminary data.</text>
</comment>
<protein>
    <recommendedName>
        <fullName evidence="4">Uncharacterized AAA domain-containing protein ycf46</fullName>
    </recommendedName>
</protein>
<dbReference type="Gene3D" id="3.40.50.300">
    <property type="entry name" value="P-loop containing nucleotide triphosphate hydrolases"/>
    <property type="match status" value="1"/>
</dbReference>
<dbReference type="InterPro" id="IPR003593">
    <property type="entry name" value="AAA+_ATPase"/>
</dbReference>